<organism evidence="5 6">
    <name type="scientific">Maricaulis maris (strain MCS10)</name>
    <name type="common">Caulobacter maris</name>
    <dbReference type="NCBI Taxonomy" id="394221"/>
    <lineage>
        <taxon>Bacteria</taxon>
        <taxon>Pseudomonadati</taxon>
        <taxon>Pseudomonadota</taxon>
        <taxon>Alphaproteobacteria</taxon>
        <taxon>Maricaulales</taxon>
        <taxon>Maricaulaceae</taxon>
        <taxon>Maricaulis</taxon>
    </lineage>
</organism>
<dbReference type="PANTHER" id="PTHR30006:SF15">
    <property type="entry name" value="IRON-UTILIZATION PERIPLASMIC PROTEIN"/>
    <property type="match status" value="1"/>
</dbReference>
<feature type="binding site" evidence="3">
    <location>
        <position position="233"/>
    </location>
    <ligand>
        <name>Fe cation</name>
        <dbReference type="ChEBI" id="CHEBI:24875"/>
    </ligand>
</feature>
<dbReference type="eggNOG" id="COG1840">
    <property type="taxonomic scope" value="Bacteria"/>
</dbReference>
<dbReference type="OrthoDB" id="9769567at2"/>
<keyword evidence="2 4" id="KW-0732">Signal</keyword>
<comment type="similarity">
    <text evidence="1">Belongs to the bacterial solute-binding protein 1 family.</text>
</comment>
<evidence type="ECO:0000256" key="1">
    <source>
        <dbReference type="ARBA" id="ARBA00008520"/>
    </source>
</evidence>
<accession>Q0AR27</accession>
<dbReference type="Pfam" id="PF13343">
    <property type="entry name" value="SBP_bac_6"/>
    <property type="match status" value="1"/>
</dbReference>
<dbReference type="PIRSF" id="PIRSF002825">
    <property type="entry name" value="CfbpA"/>
    <property type="match status" value="1"/>
</dbReference>
<dbReference type="GO" id="GO:0030288">
    <property type="term" value="C:outer membrane-bounded periplasmic space"/>
    <property type="evidence" value="ECO:0007669"/>
    <property type="project" value="TreeGrafter"/>
</dbReference>
<evidence type="ECO:0000313" key="6">
    <source>
        <dbReference type="Proteomes" id="UP000001964"/>
    </source>
</evidence>
<dbReference type="RefSeq" id="WP_011642907.1">
    <property type="nucleotide sequence ID" value="NC_008347.1"/>
</dbReference>
<dbReference type="HOGENOM" id="CLU_026974_2_1_5"/>
<protein>
    <submittedName>
        <fullName evidence="5">Extracellular solute-binding protein, family 1</fullName>
    </submittedName>
</protein>
<dbReference type="SUPFAM" id="SSF53850">
    <property type="entry name" value="Periplasmic binding protein-like II"/>
    <property type="match status" value="1"/>
</dbReference>
<proteinExistence type="inferred from homology"/>
<dbReference type="Proteomes" id="UP000001964">
    <property type="component" value="Chromosome"/>
</dbReference>
<dbReference type="Gene3D" id="3.40.190.10">
    <property type="entry name" value="Periplasmic binding protein-like II"/>
    <property type="match status" value="2"/>
</dbReference>
<evidence type="ECO:0000256" key="2">
    <source>
        <dbReference type="ARBA" id="ARBA00022729"/>
    </source>
</evidence>
<dbReference type="InterPro" id="IPR026045">
    <property type="entry name" value="Ferric-bd"/>
</dbReference>
<name>Q0AR27_MARMM</name>
<evidence type="ECO:0000313" key="5">
    <source>
        <dbReference type="EMBL" id="ABI65260.1"/>
    </source>
</evidence>
<dbReference type="PANTHER" id="PTHR30006">
    <property type="entry name" value="THIAMINE-BINDING PERIPLASMIC PROTEIN-RELATED"/>
    <property type="match status" value="1"/>
</dbReference>
<keyword evidence="3" id="KW-0479">Metal-binding</keyword>
<evidence type="ECO:0000256" key="4">
    <source>
        <dbReference type="SAM" id="SignalP"/>
    </source>
</evidence>
<feature type="binding site" evidence="3">
    <location>
        <position position="46"/>
    </location>
    <ligand>
        <name>Fe cation</name>
        <dbReference type="ChEBI" id="CHEBI:24875"/>
    </ligand>
</feature>
<dbReference type="GO" id="GO:0046872">
    <property type="term" value="F:metal ion binding"/>
    <property type="evidence" value="ECO:0007669"/>
    <property type="project" value="UniProtKB-KW"/>
</dbReference>
<dbReference type="KEGG" id="mmr:Mmar10_0967"/>
<reference evidence="5 6" key="1">
    <citation type="submission" date="2006-08" db="EMBL/GenBank/DDBJ databases">
        <title>Complete sequence of Maricaulis maris MCS10.</title>
        <authorList>
            <consortium name="US DOE Joint Genome Institute"/>
            <person name="Copeland A."/>
            <person name="Lucas S."/>
            <person name="Lapidus A."/>
            <person name="Barry K."/>
            <person name="Detter J.C."/>
            <person name="Glavina del Rio T."/>
            <person name="Hammon N."/>
            <person name="Israni S."/>
            <person name="Dalin E."/>
            <person name="Tice H."/>
            <person name="Pitluck S."/>
            <person name="Saunders E."/>
            <person name="Brettin T."/>
            <person name="Bruce D."/>
            <person name="Han C."/>
            <person name="Tapia R."/>
            <person name="Gilna P."/>
            <person name="Schmutz J."/>
            <person name="Larimer F."/>
            <person name="Land M."/>
            <person name="Hauser L."/>
            <person name="Kyrpides N."/>
            <person name="Mikhailova N."/>
            <person name="Viollier P."/>
            <person name="Stephens C."/>
            <person name="Richardson P."/>
        </authorList>
    </citation>
    <scope>NUCLEOTIDE SEQUENCE [LARGE SCALE GENOMIC DNA]</scope>
    <source>
        <strain evidence="5 6">MCS10</strain>
    </source>
</reference>
<feature type="chain" id="PRO_5004168382" evidence="4">
    <location>
        <begin position="17"/>
        <end position="353"/>
    </location>
</feature>
<dbReference type="STRING" id="394221.Mmar10_0967"/>
<dbReference type="PROSITE" id="PS51257">
    <property type="entry name" value="PROKAR_LIPOPROTEIN"/>
    <property type="match status" value="1"/>
</dbReference>
<dbReference type="AlphaFoldDB" id="Q0AR27"/>
<feature type="binding site" evidence="3">
    <location>
        <position position="234"/>
    </location>
    <ligand>
        <name>Fe cation</name>
        <dbReference type="ChEBI" id="CHEBI:24875"/>
    </ligand>
</feature>
<dbReference type="EMBL" id="CP000449">
    <property type="protein sequence ID" value="ABI65260.1"/>
    <property type="molecule type" value="Genomic_DNA"/>
</dbReference>
<keyword evidence="6" id="KW-1185">Reference proteome</keyword>
<keyword evidence="3" id="KW-0408">Iron</keyword>
<evidence type="ECO:0000256" key="3">
    <source>
        <dbReference type="PIRSR" id="PIRSR002825-1"/>
    </source>
</evidence>
<gene>
    <name evidence="5" type="ordered locus">Mmar10_0967</name>
</gene>
<sequence precursor="true">MNSVKLLAAAAGLALAACSQPATDSASGDSEAAAEARVVNVYSARHYSSDAAIYAAFTESTGIEVNLVSANGDQLIERVRADGERSPADVIITVDAARLHRAEQAGLFASADYSDLASGIGANLIDPEGYWVSFAKRSRVIAYSNDRVQPGEIATYEDLADPRWEGRICVRESGNAYNQSLLAAMVAHLGEDGAQAWAQGIVDNMAREPQGGDRTQINGIAAGECDVAILNHYYYAMMVNSEDPAAQAAAAAVTLFFPSQETTGAHVNVSGAGIAVNAPHPEEARELIAFFLGDYAQRAFAEMTNEIPVRGDVSWDNPTLAAMLPFTEDSLNVSELGDHNETAQRIFDRVGWQ</sequence>
<feature type="signal peptide" evidence="4">
    <location>
        <begin position="1"/>
        <end position="16"/>
    </location>
</feature>